<dbReference type="PANTHER" id="PTHR43668">
    <property type="entry name" value="ALLANTOINASE"/>
    <property type="match status" value="1"/>
</dbReference>
<dbReference type="Pfam" id="PF12890">
    <property type="entry name" value="DHOase"/>
    <property type="match status" value="1"/>
</dbReference>
<evidence type="ECO:0000313" key="4">
    <source>
        <dbReference type="Proteomes" id="UP001497493"/>
    </source>
</evidence>
<dbReference type="NCBIfam" id="TIGR00857">
    <property type="entry name" value="pyrC_multi"/>
    <property type="match status" value="1"/>
</dbReference>
<reference evidence="3 4" key="1">
    <citation type="submission" date="2024-04" db="EMBL/GenBank/DDBJ databases">
        <authorList>
            <person name="Cremers G."/>
        </authorList>
    </citation>
    <scope>NUCLEOTIDE SEQUENCE [LARGE SCALE GENOMIC DNA]</scope>
    <source>
        <strain evidence="3">MeCH1-AG</strain>
    </source>
</reference>
<dbReference type="InterPro" id="IPR024403">
    <property type="entry name" value="DHOase_cat"/>
</dbReference>
<accession>A0ABM9NFI6</accession>
<dbReference type="EMBL" id="OZ026884">
    <property type="protein sequence ID" value="CAL1239362.1"/>
    <property type="molecule type" value="Genomic_DNA"/>
</dbReference>
<dbReference type="InterPro" id="IPR050138">
    <property type="entry name" value="DHOase/Allantoinase_Hydrolase"/>
</dbReference>
<evidence type="ECO:0000313" key="3">
    <source>
        <dbReference type="EMBL" id="CAL1239362.1"/>
    </source>
</evidence>
<organism evidence="3 4">
    <name type="scientific">Candidatus Methylocalor cossyra</name>
    <dbReference type="NCBI Taxonomy" id="3108543"/>
    <lineage>
        <taxon>Bacteria</taxon>
        <taxon>Pseudomonadati</taxon>
        <taxon>Pseudomonadota</taxon>
        <taxon>Gammaproteobacteria</taxon>
        <taxon>Methylococcales</taxon>
        <taxon>Methylococcaceae</taxon>
        <taxon>Candidatus Methylocalor</taxon>
    </lineage>
</organism>
<evidence type="ECO:0000259" key="2">
    <source>
        <dbReference type="Pfam" id="PF12890"/>
    </source>
</evidence>
<dbReference type="RefSeq" id="WP_348758925.1">
    <property type="nucleotide sequence ID" value="NZ_OZ026884.1"/>
</dbReference>
<keyword evidence="4" id="KW-1185">Reference proteome</keyword>
<sequence length="433" mass="45173">MSERVLIRGGRVIDPAGGIDALTDLYLADGRVVALGHQPDGFTWDLAISADGCIVCPGLIDLCARLREPGAEHKATIASEAAAAAAGGITTLCCPPDTDPVIDTPAVANLIREKAEQTGKIRILPIGALTRGLKGTDLSEMGALRHAGCLAVGNASAPLASNTLVLRRALEYAASYDLTVVVRPEDPHLTDRGCVHEGPVSTRMGLPGIPDAAETVAVAEVLALSEHTGTRIHFAQISCARAVRAIAQARAQGAPVTADVAIHHLHLTEADVEGFDALCHVRPPLRSAADRDALRQAVRDGVISAICSDHQPHEPAAKLDAFPLTAPGMASLETLLPLTLELVDAGLLSLSEAIAALTSGPAAVFGLPLGTLRPPAPADICIFDPLARWTVDEAHWLSSGKNTPFWGKSLRGRVTHTLLAGRVVFQQGPAGRP</sequence>
<protein>
    <submittedName>
        <fullName evidence="3">Dihydroorotase-like protein</fullName>
    </submittedName>
</protein>
<dbReference type="CDD" id="cd01317">
    <property type="entry name" value="DHOase_IIa"/>
    <property type="match status" value="1"/>
</dbReference>
<feature type="domain" description="Dihydroorotase catalytic" evidence="2">
    <location>
        <begin position="54"/>
        <end position="239"/>
    </location>
</feature>
<proteinExistence type="predicted"/>
<dbReference type="Proteomes" id="UP001497493">
    <property type="component" value="Chromosome"/>
</dbReference>
<dbReference type="Gene3D" id="3.20.20.140">
    <property type="entry name" value="Metal-dependent hydrolases"/>
    <property type="match status" value="1"/>
</dbReference>
<evidence type="ECO:0000256" key="1">
    <source>
        <dbReference type="ARBA" id="ARBA00022975"/>
    </source>
</evidence>
<dbReference type="InterPro" id="IPR004722">
    <property type="entry name" value="DHOase"/>
</dbReference>
<keyword evidence="1" id="KW-0665">Pyrimidine biosynthesis</keyword>
<dbReference type="SUPFAM" id="SSF51556">
    <property type="entry name" value="Metallo-dependent hydrolases"/>
    <property type="match status" value="1"/>
</dbReference>
<dbReference type="Gene3D" id="2.30.40.10">
    <property type="entry name" value="Urease, subunit C, domain 1"/>
    <property type="match status" value="1"/>
</dbReference>
<dbReference type="InterPro" id="IPR032466">
    <property type="entry name" value="Metal_Hydrolase"/>
</dbReference>
<name>A0ABM9NFI6_9GAMM</name>
<gene>
    <name evidence="3" type="primary">pyrC</name>
    <name evidence="3" type="ORF">MECH1_V1_0586</name>
</gene>
<dbReference type="NCBIfam" id="NF005791">
    <property type="entry name" value="PRK07627.1"/>
    <property type="match status" value="1"/>
</dbReference>
<dbReference type="PANTHER" id="PTHR43668:SF2">
    <property type="entry name" value="ALLANTOINASE"/>
    <property type="match status" value="1"/>
</dbReference>
<dbReference type="SUPFAM" id="SSF51338">
    <property type="entry name" value="Composite domain of metallo-dependent hydrolases"/>
    <property type="match status" value="1"/>
</dbReference>
<dbReference type="InterPro" id="IPR011059">
    <property type="entry name" value="Metal-dep_hydrolase_composite"/>
</dbReference>